<dbReference type="InterPro" id="IPR018087">
    <property type="entry name" value="Glyco_hydro_5_CS"/>
</dbReference>
<feature type="compositionally biased region" description="Low complexity" evidence="16">
    <location>
        <begin position="124"/>
        <end position="136"/>
    </location>
</feature>
<dbReference type="GO" id="GO:0005886">
    <property type="term" value="C:plasma membrane"/>
    <property type="evidence" value="ECO:0007669"/>
    <property type="project" value="UniProtKB-SubCell"/>
</dbReference>
<gene>
    <name evidence="19" type="ORF">BT62DRAFT_1046632</name>
</gene>
<dbReference type="GO" id="GO:0071555">
    <property type="term" value="P:cell wall organization"/>
    <property type="evidence" value="ECO:0007669"/>
    <property type="project" value="UniProtKB-KW"/>
</dbReference>
<evidence type="ECO:0000256" key="12">
    <source>
        <dbReference type="ARBA" id="ARBA00036824"/>
    </source>
</evidence>
<feature type="region of interest" description="Disordered" evidence="16">
    <location>
        <begin position="41"/>
        <end position="136"/>
    </location>
</feature>
<dbReference type="GO" id="GO:0005576">
    <property type="term" value="C:extracellular region"/>
    <property type="evidence" value="ECO:0007669"/>
    <property type="project" value="TreeGrafter"/>
</dbReference>
<dbReference type="GO" id="GO:0009986">
    <property type="term" value="C:cell surface"/>
    <property type="evidence" value="ECO:0007669"/>
    <property type="project" value="TreeGrafter"/>
</dbReference>
<comment type="caution">
    <text evidence="19">The sequence shown here is derived from an EMBL/GenBank/DDBJ whole genome shotgun (WGS) entry which is preliminary data.</text>
</comment>
<name>A0A9P7VJ96_9AGAR</name>
<keyword evidence="11" id="KW-0961">Cell wall biogenesis/degradation</keyword>
<keyword evidence="4 17" id="KW-0812">Transmembrane</keyword>
<dbReference type="InterPro" id="IPR001547">
    <property type="entry name" value="Glyco_hydro_5"/>
</dbReference>
<dbReference type="PROSITE" id="PS00659">
    <property type="entry name" value="GLYCOSYL_HYDROL_F5"/>
    <property type="match status" value="1"/>
</dbReference>
<evidence type="ECO:0000256" key="9">
    <source>
        <dbReference type="ARBA" id="ARBA00023180"/>
    </source>
</evidence>
<keyword evidence="10" id="KW-0326">Glycosidase</keyword>
<evidence type="ECO:0000256" key="10">
    <source>
        <dbReference type="ARBA" id="ARBA00023295"/>
    </source>
</evidence>
<dbReference type="RefSeq" id="XP_043034541.1">
    <property type="nucleotide sequence ID" value="XM_043178489.1"/>
</dbReference>
<dbReference type="PANTHER" id="PTHR31297:SF34">
    <property type="entry name" value="GLUCAN 1,3-BETA-GLUCOSIDASE 2"/>
    <property type="match status" value="1"/>
</dbReference>
<dbReference type="OrthoDB" id="62120at2759"/>
<keyword evidence="3" id="KW-1003">Cell membrane</keyword>
<feature type="compositionally biased region" description="Polar residues" evidence="16">
    <location>
        <begin position="53"/>
        <end position="65"/>
    </location>
</feature>
<evidence type="ECO:0000256" key="6">
    <source>
        <dbReference type="ARBA" id="ARBA00022968"/>
    </source>
</evidence>
<evidence type="ECO:0000313" key="19">
    <source>
        <dbReference type="EMBL" id="KAG7441041.1"/>
    </source>
</evidence>
<organism evidence="19 20">
    <name type="scientific">Guyanagaster necrorhizus</name>
    <dbReference type="NCBI Taxonomy" id="856835"/>
    <lineage>
        <taxon>Eukaryota</taxon>
        <taxon>Fungi</taxon>
        <taxon>Dikarya</taxon>
        <taxon>Basidiomycota</taxon>
        <taxon>Agaricomycotina</taxon>
        <taxon>Agaricomycetes</taxon>
        <taxon>Agaricomycetidae</taxon>
        <taxon>Agaricales</taxon>
        <taxon>Marasmiineae</taxon>
        <taxon>Physalacriaceae</taxon>
        <taxon>Guyanagaster</taxon>
    </lineage>
</organism>
<keyword evidence="5 19" id="KW-0378">Hydrolase</keyword>
<evidence type="ECO:0000256" key="7">
    <source>
        <dbReference type="ARBA" id="ARBA00022989"/>
    </source>
</evidence>
<keyword evidence="8 17" id="KW-0472">Membrane</keyword>
<dbReference type="InterPro" id="IPR050386">
    <property type="entry name" value="Glycosyl_hydrolase_5"/>
</dbReference>
<evidence type="ECO:0000256" key="11">
    <source>
        <dbReference type="ARBA" id="ARBA00023316"/>
    </source>
</evidence>
<feature type="compositionally biased region" description="Polar residues" evidence="16">
    <location>
        <begin position="218"/>
        <end position="227"/>
    </location>
</feature>
<evidence type="ECO:0000256" key="2">
    <source>
        <dbReference type="ARBA" id="ARBA00005641"/>
    </source>
</evidence>
<evidence type="ECO:0000313" key="20">
    <source>
        <dbReference type="Proteomes" id="UP000812287"/>
    </source>
</evidence>
<feature type="compositionally biased region" description="Low complexity" evidence="16">
    <location>
        <begin position="841"/>
        <end position="858"/>
    </location>
</feature>
<reference evidence="19" key="1">
    <citation type="submission" date="2020-11" db="EMBL/GenBank/DDBJ databases">
        <title>Adaptations for nitrogen fixation in a non-lichenized fungal sporocarp promotes dispersal by wood-feeding termites.</title>
        <authorList>
            <consortium name="DOE Joint Genome Institute"/>
            <person name="Koch R.A."/>
            <person name="Yoon G."/>
            <person name="Arayal U."/>
            <person name="Lail K."/>
            <person name="Amirebrahimi M."/>
            <person name="Labutti K."/>
            <person name="Lipzen A."/>
            <person name="Riley R."/>
            <person name="Barry K."/>
            <person name="Henrissat B."/>
            <person name="Grigoriev I.V."/>
            <person name="Herr J.R."/>
            <person name="Aime M.C."/>
        </authorList>
    </citation>
    <scope>NUCLEOTIDE SEQUENCE</scope>
    <source>
        <strain evidence="19">MCA 3950</strain>
    </source>
</reference>
<dbReference type="GO" id="GO:0009251">
    <property type="term" value="P:glucan catabolic process"/>
    <property type="evidence" value="ECO:0007669"/>
    <property type="project" value="TreeGrafter"/>
</dbReference>
<dbReference type="PANTHER" id="PTHR31297">
    <property type="entry name" value="GLUCAN ENDO-1,6-BETA-GLUCOSIDASE B"/>
    <property type="match status" value="1"/>
</dbReference>
<dbReference type="GeneID" id="66100780"/>
<evidence type="ECO:0000256" key="3">
    <source>
        <dbReference type="ARBA" id="ARBA00022475"/>
    </source>
</evidence>
<feature type="compositionally biased region" description="Polar residues" evidence="16">
    <location>
        <begin position="73"/>
        <end position="84"/>
    </location>
</feature>
<comment type="similarity">
    <text evidence="2">Belongs to the glycosyl hydrolase 5 (cellulase A) family.</text>
</comment>
<evidence type="ECO:0000256" key="5">
    <source>
        <dbReference type="ARBA" id="ARBA00022801"/>
    </source>
</evidence>
<dbReference type="EC" id="3.2.1.58" evidence="14"/>
<keyword evidence="9" id="KW-0325">Glycoprotein</keyword>
<keyword evidence="7 17" id="KW-1133">Transmembrane helix</keyword>
<evidence type="ECO:0000259" key="18">
    <source>
        <dbReference type="Pfam" id="PF00150"/>
    </source>
</evidence>
<evidence type="ECO:0000256" key="8">
    <source>
        <dbReference type="ARBA" id="ARBA00023136"/>
    </source>
</evidence>
<dbReference type="SUPFAM" id="SSF51445">
    <property type="entry name" value="(Trans)glycosidases"/>
    <property type="match status" value="1"/>
</dbReference>
<feature type="region of interest" description="Disordered" evidence="16">
    <location>
        <begin position="813"/>
        <end position="858"/>
    </location>
</feature>
<accession>A0A9P7VJ96</accession>
<feature type="region of interest" description="Disordered" evidence="16">
    <location>
        <begin position="192"/>
        <end position="238"/>
    </location>
</feature>
<comment type="subcellular location">
    <subcellularLocation>
        <location evidence="1">Cell membrane</location>
        <topology evidence="1">Single-pass type II membrane protein</topology>
    </subcellularLocation>
</comment>
<dbReference type="Proteomes" id="UP000812287">
    <property type="component" value="Unassembled WGS sequence"/>
</dbReference>
<evidence type="ECO:0000256" key="13">
    <source>
        <dbReference type="ARBA" id="ARBA00037126"/>
    </source>
</evidence>
<dbReference type="EMBL" id="MU250564">
    <property type="protein sequence ID" value="KAG7441041.1"/>
    <property type="molecule type" value="Genomic_DNA"/>
</dbReference>
<protein>
    <recommendedName>
        <fullName evidence="14">glucan 1,3-beta-glucosidase</fullName>
        <ecNumber evidence="14">3.2.1.58</ecNumber>
    </recommendedName>
    <alternativeName>
        <fullName evidence="15">Exo-1,3-beta-glucanase D</fullName>
    </alternativeName>
</protein>
<evidence type="ECO:0000256" key="4">
    <source>
        <dbReference type="ARBA" id="ARBA00022692"/>
    </source>
</evidence>
<dbReference type="Pfam" id="PF00150">
    <property type="entry name" value="Cellulase"/>
    <property type="match status" value="1"/>
</dbReference>
<comment type="function">
    <text evidence="13">Glucosidase involved in the degradation of cellulosic biomass. Active on lichenan.</text>
</comment>
<evidence type="ECO:0000256" key="17">
    <source>
        <dbReference type="SAM" id="Phobius"/>
    </source>
</evidence>
<feature type="transmembrane region" description="Helical" evidence="17">
    <location>
        <begin position="163"/>
        <end position="186"/>
    </location>
</feature>
<dbReference type="GO" id="GO:0004338">
    <property type="term" value="F:glucan exo-1,3-beta-glucosidase activity"/>
    <property type="evidence" value="ECO:0007669"/>
    <property type="project" value="UniProtKB-EC"/>
</dbReference>
<feature type="domain" description="Glycoside hydrolase family 5" evidence="18">
    <location>
        <begin position="332"/>
        <end position="544"/>
    </location>
</feature>
<dbReference type="AlphaFoldDB" id="A0A9P7VJ96"/>
<evidence type="ECO:0000256" key="14">
    <source>
        <dbReference type="ARBA" id="ARBA00038929"/>
    </source>
</evidence>
<dbReference type="InterPro" id="IPR017853">
    <property type="entry name" value="GH"/>
</dbReference>
<comment type="catalytic activity">
    <reaction evidence="12">
        <text>Successive hydrolysis of beta-D-glucose units from the non-reducing ends of (1-&gt;3)-beta-D-glucans, releasing alpha-glucose.</text>
        <dbReference type="EC" id="3.2.1.58"/>
    </reaction>
</comment>
<keyword evidence="6" id="KW-0735">Signal-anchor</keyword>
<dbReference type="Gene3D" id="3.20.20.80">
    <property type="entry name" value="Glycosidases"/>
    <property type="match status" value="1"/>
</dbReference>
<evidence type="ECO:0000256" key="15">
    <source>
        <dbReference type="ARBA" id="ARBA00041260"/>
    </source>
</evidence>
<evidence type="ECO:0000256" key="16">
    <source>
        <dbReference type="SAM" id="MobiDB-lite"/>
    </source>
</evidence>
<keyword evidence="20" id="KW-1185">Reference proteome</keyword>
<sequence>MGNREQTTNRYSLRSSRSRAVNYENGNAFLRPPHARYHNLTIQPEHLPPPSSPAINSSHLQQDRSNPPHPSSFFDTPNPTTTNKRPLRSSHAVDYKSSPDFLQPLPRTSFLHTPDPPSQHTLVAPSSSTPNTTTSAPLLYASIPTRKSPKPAQHGRSPTQRGLVFWLAGFLVFSSIVLAVVLPVYFTVVKPNENNANGSRGGSIAGKGSATPGAPNGDGTTSDQPSPTGDAITGGDGSVVTQEDGTTFIYNNSFGGYWVADPNDPFSGAARSNSWTPPLNESWKFGQDHVYGVNLGGWLVLEPFITPALYEKYDGAIDEWTLSQAMAADTANGGLNQLEEHYRTFITEKDFAEIASAGLNWVRLPIPYWAIDTWDREPFLAKTAWKQAFLCSFLYALKAFEWARKYGLRINLDLHTVPGSQNAYNHSGKKGQVNFLHGVMGYANAQRTLNYIRIITEFISQPQYRDVVLMFGIVNEPLLSSIGKTQLSSFYYEVYNMIRSITGLGAGHGPMISIHDGFAGAADWADFLPGSDRIALDVHSYLAFRGGPAAAPFVVGTGDDAGGMWPAKACEWGSDMNASQTAFGVTMAGEFSNGWNDCGYLLNGVGGEATFGGNCHKWEDASTWDEQTKAAVANFALASMDALRDWFFWTWKIGASPELGGVVGAPLWSYQLGLQGGWMPRDPRVALGKCEAVGVKPDPTPFGGTYEAWMTGGEGAGAGRVATSMMWPPETIRGADVAVTRLPAYTSAASVVALPPLPPPPETLTVTRSVDGGNGWYDAQDTGAGPMEVEGCVYPDAWGASGVGVPTVCGVGATSSGSSSKSGSGGATRVLGHTKTHTHTSTRTTMGNKATATATTKG</sequence>
<evidence type="ECO:0000256" key="1">
    <source>
        <dbReference type="ARBA" id="ARBA00004401"/>
    </source>
</evidence>
<proteinExistence type="inferred from homology"/>